<sequence>MPLNKLFEGSSIRGTAGVYPLTAENLLRVGLALCILMVIEEREPLMCVNELNFCTMSLAVGFMNGGGDVIVGTQDCSLNVIYKQEENFQELVFIGLSEEDKLKLESILYSRYNMPKKEGNQVGRLWIQESRP</sequence>
<dbReference type="EMBL" id="LT670846">
    <property type="protein sequence ID" value="SHK37502.1"/>
    <property type="molecule type" value="Genomic_DNA"/>
</dbReference>
<reference evidence="1 2" key="1">
    <citation type="submission" date="2016-11" db="EMBL/GenBank/DDBJ databases">
        <authorList>
            <person name="Jaros S."/>
            <person name="Januszkiewicz K."/>
            <person name="Wedrychowicz H."/>
        </authorList>
    </citation>
    <scope>NUCLEOTIDE SEQUENCE [LARGE SCALE GENOMIC DNA]</scope>
    <source>
        <strain evidence="1 2">DSM 19557</strain>
    </source>
</reference>
<evidence type="ECO:0000313" key="1">
    <source>
        <dbReference type="EMBL" id="SHK37502.1"/>
    </source>
</evidence>
<dbReference type="Gene3D" id="3.40.120.10">
    <property type="entry name" value="Alpha-D-Glucose-1,6-Bisphosphate, subunit A, domain 3"/>
    <property type="match status" value="1"/>
</dbReference>
<protein>
    <submittedName>
        <fullName evidence="1">Uncharacterized protein</fullName>
    </submittedName>
</protein>
<keyword evidence="2" id="KW-1185">Reference proteome</keyword>
<dbReference type="OrthoDB" id="15024at2"/>
<organism evidence="1 2">
    <name type="scientific">Thermocrinis minervae</name>
    <dbReference type="NCBI Taxonomy" id="381751"/>
    <lineage>
        <taxon>Bacteria</taxon>
        <taxon>Pseudomonadati</taxon>
        <taxon>Aquificota</taxon>
        <taxon>Aquificia</taxon>
        <taxon>Aquificales</taxon>
        <taxon>Aquificaceae</taxon>
        <taxon>Thermocrinis</taxon>
    </lineage>
</organism>
<dbReference type="STRING" id="381751.SAMN05444391_0813"/>
<evidence type="ECO:0000313" key="2">
    <source>
        <dbReference type="Proteomes" id="UP000189810"/>
    </source>
</evidence>
<proteinExistence type="predicted"/>
<name>A0A1M6RY92_9AQUI</name>
<dbReference type="RefSeq" id="WP_079653952.1">
    <property type="nucleotide sequence ID" value="NZ_LT670846.1"/>
</dbReference>
<dbReference type="Proteomes" id="UP000189810">
    <property type="component" value="Chromosome I"/>
</dbReference>
<gene>
    <name evidence="1" type="ORF">SAMN05444391_0813</name>
</gene>
<dbReference type="AlphaFoldDB" id="A0A1M6RY92"/>
<accession>A0A1M6RY92</accession>